<dbReference type="Pfam" id="PF03460">
    <property type="entry name" value="NIR_SIR_ferr"/>
    <property type="match status" value="2"/>
</dbReference>
<feature type="domain" description="Nitrite/sulphite reductase 4Fe-4S" evidence="8">
    <location>
        <begin position="378"/>
        <end position="507"/>
    </location>
</feature>
<evidence type="ECO:0000256" key="1">
    <source>
        <dbReference type="ARBA" id="ARBA00010429"/>
    </source>
</evidence>
<dbReference type="PANTHER" id="PTHR32439">
    <property type="entry name" value="FERREDOXIN--NITRITE REDUCTASE, CHLOROPLASTIC"/>
    <property type="match status" value="1"/>
</dbReference>
<feature type="domain" description="Nitrite/Sulfite reductase ferredoxin-like" evidence="9">
    <location>
        <begin position="299"/>
        <end position="365"/>
    </location>
</feature>
<dbReference type="InterPro" id="IPR012798">
    <property type="entry name" value="Cbl_synth_CobG-like"/>
</dbReference>
<comment type="similarity">
    <text evidence="1">Belongs to the nitrite and sulfite reductase 4Fe-4S domain family.</text>
</comment>
<reference evidence="10 11" key="1">
    <citation type="journal article" date="2023" name="J. Phycol.">
        <title>Chrysosporum ovalisporum is synonymous with the true-branching cyanobacterium Umezakia natans (Nostocales/Aphanizomenonaceae).</title>
        <authorList>
            <person name="McGregor G.B."/>
            <person name="Sendall B.C."/>
            <person name="Niiyama Y."/>
            <person name="Tuji A."/>
            <person name="Willis A."/>
        </authorList>
    </citation>
    <scope>NUCLEOTIDE SEQUENCE [LARGE SCALE GENOMIC DNA]</scope>
    <source>
        <strain evidence="10 11">FSS-62</strain>
    </source>
</reference>
<keyword evidence="3" id="KW-0349">Heme</keyword>
<dbReference type="InterPro" id="IPR005117">
    <property type="entry name" value="NiRdtase/SiRdtase_haem-b_fer"/>
</dbReference>
<dbReference type="InterPro" id="IPR006066">
    <property type="entry name" value="NO2/SO3_Rdtase_FeS/sirohaem_BS"/>
</dbReference>
<dbReference type="RefSeq" id="WP_280656362.1">
    <property type="nucleotide sequence ID" value="NZ_JANQDL010000007.1"/>
</dbReference>
<evidence type="ECO:0000256" key="6">
    <source>
        <dbReference type="ARBA" id="ARBA00023004"/>
    </source>
</evidence>
<evidence type="ECO:0000256" key="5">
    <source>
        <dbReference type="ARBA" id="ARBA00023002"/>
    </source>
</evidence>
<dbReference type="AlphaFoldDB" id="A0AA43GVE8"/>
<evidence type="ECO:0000259" key="8">
    <source>
        <dbReference type="Pfam" id="PF01077"/>
    </source>
</evidence>
<proteinExistence type="inferred from homology"/>
<dbReference type="GO" id="GO:0051539">
    <property type="term" value="F:4 iron, 4 sulfur cluster binding"/>
    <property type="evidence" value="ECO:0007669"/>
    <property type="project" value="UniProtKB-KW"/>
</dbReference>
<evidence type="ECO:0000259" key="9">
    <source>
        <dbReference type="Pfam" id="PF03460"/>
    </source>
</evidence>
<keyword evidence="7" id="KW-0411">Iron-sulfur</keyword>
<dbReference type="Gene3D" id="3.90.480.10">
    <property type="entry name" value="Sulfite Reductase Hemoprotein,Domain 2"/>
    <property type="match status" value="1"/>
</dbReference>
<gene>
    <name evidence="10" type="primary">cobG</name>
    <name evidence="10" type="ORF">NWP23_00770</name>
</gene>
<dbReference type="GO" id="GO:0046872">
    <property type="term" value="F:metal ion binding"/>
    <property type="evidence" value="ECO:0007669"/>
    <property type="project" value="UniProtKB-KW"/>
</dbReference>
<evidence type="ECO:0000313" key="10">
    <source>
        <dbReference type="EMBL" id="MDH6062350.1"/>
    </source>
</evidence>
<keyword evidence="2" id="KW-0004">4Fe-4S</keyword>
<evidence type="ECO:0000313" key="11">
    <source>
        <dbReference type="Proteomes" id="UP001159370"/>
    </source>
</evidence>
<evidence type="ECO:0000256" key="4">
    <source>
        <dbReference type="ARBA" id="ARBA00022723"/>
    </source>
</evidence>
<dbReference type="NCBIfam" id="TIGR02435">
    <property type="entry name" value="CobG"/>
    <property type="match status" value="1"/>
</dbReference>
<dbReference type="InterPro" id="IPR051329">
    <property type="entry name" value="NIR_SIR_4Fe-4S"/>
</dbReference>
<dbReference type="InterPro" id="IPR036136">
    <property type="entry name" value="Nit/Sulf_reduc_fer-like_dom_sf"/>
</dbReference>
<comment type="caution">
    <text evidence="10">The sequence shown here is derived from an EMBL/GenBank/DDBJ whole genome shotgun (WGS) entry which is preliminary data.</text>
</comment>
<dbReference type="Pfam" id="PF01077">
    <property type="entry name" value="NIR_SIR"/>
    <property type="match status" value="2"/>
</dbReference>
<sequence>MPTLAVSSRHIYYLLPASHREGVTVLLSGFASCPGLFYDTPAQDGILSRIRIPGGILSSKQCHGIADIAENYGPGYVDVTNRANLQIRELPSGMDPTVLQDLQSIGIGARNFAVDHIRNIMTSPTAGVDCQELIDTRPFVRDWDNYIAAHPTLSGLSAKFSVCFDGGGAVSVCDRLNDIMFAAVLIDSQVYFRLYLSVGVKGKPPIDTGVVLSPEECLQVLPALADVYLQHTDINSRRKLRLRELLNHLSCESYLQEVEQRLPFKFTLHPRFNTTSSSQFFPPLQEQRLNSHHGHIGIHPQRQPGLYYIGVVLPLGRLESKQMKGLADLATEFGSGTLRLTPWQNLLLTDIPQRSLANVKNEITALKLDFSSSNINSALVACSGNKGCAASATDTKGDALALAKYLPTHVSLDHPVHIHFSGCEKSCAHHSNSDITLLGVSLESETGSSPAYQIYVGEGDSNQKFGRQLYQYVTVAELPVLLGQMLQVYKVQCRNPDESFGEFVNRYEINQLQLLFFPIK</sequence>
<dbReference type="Gene3D" id="3.30.413.10">
    <property type="entry name" value="Sulfite Reductase Hemoprotein, domain 1"/>
    <property type="match status" value="2"/>
</dbReference>
<dbReference type="SUPFAM" id="SSF55124">
    <property type="entry name" value="Nitrite/Sulfite reductase N-terminal domain-like"/>
    <property type="match status" value="2"/>
</dbReference>
<dbReference type="EC" id="1.14.13.83" evidence="10"/>
<name>A0AA43GVE8_9CYAN</name>
<dbReference type="GO" id="GO:0020037">
    <property type="term" value="F:heme binding"/>
    <property type="evidence" value="ECO:0007669"/>
    <property type="project" value="InterPro"/>
</dbReference>
<protein>
    <submittedName>
        <fullName evidence="10">Precorrin-3B synthase</fullName>
        <ecNumber evidence="10">1.14.13.83</ecNumber>
    </submittedName>
</protein>
<dbReference type="Proteomes" id="UP001159370">
    <property type="component" value="Unassembled WGS sequence"/>
</dbReference>
<keyword evidence="4" id="KW-0479">Metal-binding</keyword>
<evidence type="ECO:0000256" key="2">
    <source>
        <dbReference type="ARBA" id="ARBA00022485"/>
    </source>
</evidence>
<organism evidence="10 11">
    <name type="scientific">Umezakia ovalisporum FSS-62</name>
    <dbReference type="NCBI Taxonomy" id="2971776"/>
    <lineage>
        <taxon>Bacteria</taxon>
        <taxon>Bacillati</taxon>
        <taxon>Cyanobacteriota</taxon>
        <taxon>Cyanophyceae</taxon>
        <taxon>Nostocales</taxon>
        <taxon>Nodulariaceae</taxon>
        <taxon>Umezakia</taxon>
    </lineage>
</organism>
<accession>A0AA43GVE8</accession>
<dbReference type="PANTHER" id="PTHR32439:SF0">
    <property type="entry name" value="FERREDOXIN--NITRITE REDUCTASE, CHLOROPLASTIC"/>
    <property type="match status" value="1"/>
</dbReference>
<feature type="domain" description="Nitrite/Sulfite reductase ferredoxin-like" evidence="9">
    <location>
        <begin position="45"/>
        <end position="103"/>
    </location>
</feature>
<evidence type="ECO:0000256" key="3">
    <source>
        <dbReference type="ARBA" id="ARBA00022617"/>
    </source>
</evidence>
<dbReference type="EMBL" id="JANQDL010000007">
    <property type="protein sequence ID" value="MDH6062350.1"/>
    <property type="molecule type" value="Genomic_DNA"/>
</dbReference>
<feature type="domain" description="Nitrite/sulphite reductase 4Fe-4S" evidence="8">
    <location>
        <begin position="115"/>
        <end position="265"/>
    </location>
</feature>
<keyword evidence="5 10" id="KW-0560">Oxidoreductase</keyword>
<dbReference type="InterPro" id="IPR006067">
    <property type="entry name" value="NO2/SO3_Rdtase_4Fe4S_dom"/>
</dbReference>
<dbReference type="SUPFAM" id="SSF56014">
    <property type="entry name" value="Nitrite and sulphite reductase 4Fe-4S domain-like"/>
    <property type="match status" value="2"/>
</dbReference>
<dbReference type="InterPro" id="IPR045854">
    <property type="entry name" value="NO2/SO3_Rdtase_4Fe4S_sf"/>
</dbReference>
<dbReference type="GO" id="GO:0043818">
    <property type="term" value="F:precorrin-3B synthase activity"/>
    <property type="evidence" value="ECO:0007669"/>
    <property type="project" value="UniProtKB-EC"/>
</dbReference>
<dbReference type="PROSITE" id="PS00365">
    <property type="entry name" value="NIR_SIR"/>
    <property type="match status" value="1"/>
</dbReference>
<evidence type="ECO:0000256" key="7">
    <source>
        <dbReference type="ARBA" id="ARBA00023014"/>
    </source>
</evidence>
<keyword evidence="6" id="KW-0408">Iron</keyword>